<feature type="transmembrane region" description="Helical" evidence="8">
    <location>
        <begin position="177"/>
        <end position="196"/>
    </location>
</feature>
<evidence type="ECO:0000256" key="8">
    <source>
        <dbReference type="SAM" id="Phobius"/>
    </source>
</evidence>
<keyword evidence="5 8" id="KW-1133">Transmembrane helix</keyword>
<evidence type="ECO:0000259" key="9">
    <source>
        <dbReference type="PROSITE" id="PS50850"/>
    </source>
</evidence>
<feature type="transmembrane region" description="Helical" evidence="8">
    <location>
        <begin position="257"/>
        <end position="283"/>
    </location>
</feature>
<dbReference type="SUPFAM" id="SSF103473">
    <property type="entry name" value="MFS general substrate transporter"/>
    <property type="match status" value="1"/>
</dbReference>
<dbReference type="PANTHER" id="PTHR43266:SF2">
    <property type="entry name" value="MAJOR FACILITATOR SUPERFAMILY (MFS) PROFILE DOMAIN-CONTAINING PROTEIN"/>
    <property type="match status" value="1"/>
</dbReference>
<dbReference type="GO" id="GO:0022857">
    <property type="term" value="F:transmembrane transporter activity"/>
    <property type="evidence" value="ECO:0007669"/>
    <property type="project" value="InterPro"/>
</dbReference>
<comment type="subcellular location">
    <subcellularLocation>
        <location evidence="1">Cell membrane</location>
        <topology evidence="1">Multi-pass membrane protein</topology>
    </subcellularLocation>
</comment>
<evidence type="ECO:0000256" key="7">
    <source>
        <dbReference type="SAM" id="MobiDB-lite"/>
    </source>
</evidence>
<dbReference type="InterPro" id="IPR011701">
    <property type="entry name" value="MFS"/>
</dbReference>
<feature type="region of interest" description="Disordered" evidence="7">
    <location>
        <begin position="447"/>
        <end position="470"/>
    </location>
</feature>
<dbReference type="Proteomes" id="UP000649753">
    <property type="component" value="Unassembled WGS sequence"/>
</dbReference>
<accession>A0A927M2Q2</accession>
<feature type="transmembrane region" description="Helical" evidence="8">
    <location>
        <begin position="89"/>
        <end position="107"/>
    </location>
</feature>
<keyword evidence="11" id="KW-1185">Reference proteome</keyword>
<protein>
    <submittedName>
        <fullName evidence="10">MFS family permease</fullName>
    </submittedName>
</protein>
<dbReference type="InterPro" id="IPR036259">
    <property type="entry name" value="MFS_trans_sf"/>
</dbReference>
<sequence>MSFASPGHAATVDGELPASRWRDVYLAAGARAASTCGDFLAATALALALQSTGAGGFAVSGVMLAAALPLVLLAPLTGRLADRVDSRRLLVVAGVGQAAVCVALAYAEGPEVIMALVALLSCGLAVTQPTLAALLPEMVRRADLPRASAINQTAGSIGMLVAPALAGLLVGNFGTRVPLLLDAVSYLALIAAGLLLRTRRGGRRRATGTVPSVVGDTSAVAVGGAAVGLGPAGPASPVAPGGPGAAVGAWRLRRDPLLWTMVLAVAATVAGVGAVNVIEVFYIRETLHASTTVFGLVSGAWTAGMLLGAWLLAPTARRARDDGALVLWVLVMLGLACLLVGLGAAVPDAGWLVLLWLIGGLANGGLNVFSNLVMANRVPPEQRGQAFAAQGAAIQGAGMFGYLIGGVLLAGFAPRPLVAVAGLAGLAVVAAVTPVVLRAARSERRRTVRDRPLPDGATRRTPEPTVTVGS</sequence>
<feature type="transmembrane region" description="Helical" evidence="8">
    <location>
        <begin position="325"/>
        <end position="345"/>
    </location>
</feature>
<dbReference type="PANTHER" id="PTHR43266">
    <property type="entry name" value="MACROLIDE-EFFLUX PROTEIN"/>
    <property type="match status" value="1"/>
</dbReference>
<dbReference type="AlphaFoldDB" id="A0A927M2Q2"/>
<dbReference type="InterPro" id="IPR020846">
    <property type="entry name" value="MFS_dom"/>
</dbReference>
<feature type="domain" description="Major facilitator superfamily (MFS) profile" evidence="9">
    <location>
        <begin position="257"/>
        <end position="470"/>
    </location>
</feature>
<evidence type="ECO:0000256" key="4">
    <source>
        <dbReference type="ARBA" id="ARBA00022692"/>
    </source>
</evidence>
<evidence type="ECO:0000256" key="1">
    <source>
        <dbReference type="ARBA" id="ARBA00004651"/>
    </source>
</evidence>
<evidence type="ECO:0000313" key="11">
    <source>
        <dbReference type="Proteomes" id="UP000649753"/>
    </source>
</evidence>
<evidence type="ECO:0000256" key="5">
    <source>
        <dbReference type="ARBA" id="ARBA00022989"/>
    </source>
</evidence>
<keyword evidence="3" id="KW-1003">Cell membrane</keyword>
<dbReference type="Gene3D" id="1.20.1250.20">
    <property type="entry name" value="MFS general substrate transporter like domains"/>
    <property type="match status" value="1"/>
</dbReference>
<feature type="transmembrane region" description="Helical" evidence="8">
    <location>
        <begin position="351"/>
        <end position="374"/>
    </location>
</feature>
<feature type="transmembrane region" description="Helical" evidence="8">
    <location>
        <begin position="386"/>
        <end position="411"/>
    </location>
</feature>
<feature type="transmembrane region" description="Helical" evidence="8">
    <location>
        <begin position="289"/>
        <end position="313"/>
    </location>
</feature>
<feature type="compositionally biased region" description="Basic and acidic residues" evidence="7">
    <location>
        <begin position="449"/>
        <end position="462"/>
    </location>
</feature>
<dbReference type="RefSeq" id="WP_192765831.1">
    <property type="nucleotide sequence ID" value="NZ_JADBEB010000001.1"/>
</dbReference>
<feature type="transmembrane region" description="Helical" evidence="8">
    <location>
        <begin position="113"/>
        <end position="135"/>
    </location>
</feature>
<keyword evidence="6 8" id="KW-0472">Membrane</keyword>
<dbReference type="Pfam" id="PF07690">
    <property type="entry name" value="MFS_1"/>
    <property type="match status" value="1"/>
</dbReference>
<comment type="caution">
    <text evidence="10">The sequence shown here is derived from an EMBL/GenBank/DDBJ whole genome shotgun (WGS) entry which is preliminary data.</text>
</comment>
<dbReference type="CDD" id="cd06173">
    <property type="entry name" value="MFS_MefA_like"/>
    <property type="match status" value="1"/>
</dbReference>
<dbReference type="PROSITE" id="PS50850">
    <property type="entry name" value="MFS"/>
    <property type="match status" value="2"/>
</dbReference>
<keyword evidence="4 8" id="KW-0812">Transmembrane</keyword>
<feature type="domain" description="Major facilitator superfamily (MFS) profile" evidence="9">
    <location>
        <begin position="1"/>
        <end position="200"/>
    </location>
</feature>
<organism evidence="10 11">
    <name type="scientific">Plantactinospora soyae</name>
    <dbReference type="NCBI Taxonomy" id="1544732"/>
    <lineage>
        <taxon>Bacteria</taxon>
        <taxon>Bacillati</taxon>
        <taxon>Actinomycetota</taxon>
        <taxon>Actinomycetes</taxon>
        <taxon>Micromonosporales</taxon>
        <taxon>Micromonosporaceae</taxon>
        <taxon>Plantactinospora</taxon>
    </lineage>
</organism>
<keyword evidence="2" id="KW-0813">Transport</keyword>
<name>A0A927M2Q2_9ACTN</name>
<reference evidence="10" key="1">
    <citation type="submission" date="2020-10" db="EMBL/GenBank/DDBJ databases">
        <title>Sequencing the genomes of 1000 actinobacteria strains.</title>
        <authorList>
            <person name="Klenk H.-P."/>
        </authorList>
    </citation>
    <scope>NUCLEOTIDE SEQUENCE</scope>
    <source>
        <strain evidence="10">DSM 46832</strain>
    </source>
</reference>
<evidence type="ECO:0000256" key="6">
    <source>
        <dbReference type="ARBA" id="ARBA00023136"/>
    </source>
</evidence>
<evidence type="ECO:0000313" key="10">
    <source>
        <dbReference type="EMBL" id="MBE1485681.1"/>
    </source>
</evidence>
<evidence type="ECO:0000256" key="2">
    <source>
        <dbReference type="ARBA" id="ARBA00022448"/>
    </source>
</evidence>
<evidence type="ECO:0000256" key="3">
    <source>
        <dbReference type="ARBA" id="ARBA00022475"/>
    </source>
</evidence>
<feature type="transmembrane region" description="Helical" evidence="8">
    <location>
        <begin position="147"/>
        <end position="171"/>
    </location>
</feature>
<dbReference type="GO" id="GO:0005886">
    <property type="term" value="C:plasma membrane"/>
    <property type="evidence" value="ECO:0007669"/>
    <property type="project" value="UniProtKB-SubCell"/>
</dbReference>
<feature type="transmembrane region" description="Helical" evidence="8">
    <location>
        <begin position="417"/>
        <end position="437"/>
    </location>
</feature>
<gene>
    <name evidence="10" type="ORF">H4W31_001319</name>
</gene>
<feature type="transmembrane region" description="Helical" evidence="8">
    <location>
        <begin position="57"/>
        <end position="77"/>
    </location>
</feature>
<dbReference type="EMBL" id="JADBEB010000001">
    <property type="protein sequence ID" value="MBE1485681.1"/>
    <property type="molecule type" value="Genomic_DNA"/>
</dbReference>
<proteinExistence type="predicted"/>